<sequence>MHLKLQDFKSVSEYNSALFKISLLLKLCGEKVTDDDLSEKTYTTFHASNVLLQQQYRERKFKKYSELISCLLLAEQNNELLLRNHQSRPTSSISFPEMNGTRFTSFLEANGASFQRKRGRGRGKKNYRSGGPRSDHNKRENNRYTPYHQKWFNSEKGKGPQNKFVKKYEDECHRCGMTGHWSRTCRTAKHLVDLYQSSIKEKTKKFETNFAEPSYALDSIDGEDITSLDVSDFFEDSSGRVNHGSVHF</sequence>
<name>A0A8T1R755_CARIL</name>
<keyword evidence="5" id="KW-1185">Reference proteome</keyword>
<evidence type="ECO:0000259" key="3">
    <source>
        <dbReference type="PROSITE" id="PS50158"/>
    </source>
</evidence>
<evidence type="ECO:0000313" key="4">
    <source>
        <dbReference type="EMBL" id="KAG6661971.1"/>
    </source>
</evidence>
<protein>
    <recommendedName>
        <fullName evidence="3">CCHC-type domain-containing protein</fullName>
    </recommendedName>
</protein>
<dbReference type="GO" id="GO:0003676">
    <property type="term" value="F:nucleic acid binding"/>
    <property type="evidence" value="ECO:0007669"/>
    <property type="project" value="InterPro"/>
</dbReference>
<comment type="caution">
    <text evidence="4">The sequence shown here is derived from an EMBL/GenBank/DDBJ whole genome shotgun (WGS) entry which is preliminary data.</text>
</comment>
<feature type="compositionally biased region" description="Basic and acidic residues" evidence="2">
    <location>
        <begin position="133"/>
        <end position="142"/>
    </location>
</feature>
<reference evidence="4" key="1">
    <citation type="submission" date="2020-12" db="EMBL/GenBank/DDBJ databases">
        <title>WGS assembly of Carya illinoinensis cv. Pawnee.</title>
        <authorList>
            <person name="Platts A."/>
            <person name="Shu S."/>
            <person name="Wright S."/>
            <person name="Barry K."/>
            <person name="Edger P."/>
            <person name="Pires J.C."/>
            <person name="Schmutz J."/>
        </authorList>
    </citation>
    <scope>NUCLEOTIDE SEQUENCE</scope>
    <source>
        <tissue evidence="4">Leaf</tissue>
    </source>
</reference>
<evidence type="ECO:0000256" key="1">
    <source>
        <dbReference type="PROSITE-ProRule" id="PRU00047"/>
    </source>
</evidence>
<proteinExistence type="predicted"/>
<dbReference type="PROSITE" id="PS50158">
    <property type="entry name" value="ZF_CCHC"/>
    <property type="match status" value="1"/>
</dbReference>
<gene>
    <name evidence="4" type="ORF">CIPAW_03G211800</name>
</gene>
<dbReference type="PANTHER" id="PTHR33325">
    <property type="entry name" value="ZINC FINGER, CCHC-TYPE-RELATED"/>
    <property type="match status" value="1"/>
</dbReference>
<dbReference type="GO" id="GO:0008270">
    <property type="term" value="F:zinc ion binding"/>
    <property type="evidence" value="ECO:0007669"/>
    <property type="project" value="UniProtKB-KW"/>
</dbReference>
<dbReference type="Proteomes" id="UP000811609">
    <property type="component" value="Chromosome 3"/>
</dbReference>
<keyword evidence="1" id="KW-0479">Metal-binding</keyword>
<evidence type="ECO:0000313" key="5">
    <source>
        <dbReference type="Proteomes" id="UP000811609"/>
    </source>
</evidence>
<keyword evidence="1" id="KW-0863">Zinc-finger</keyword>
<dbReference type="InterPro" id="IPR001878">
    <property type="entry name" value="Znf_CCHC"/>
</dbReference>
<keyword evidence="1" id="KW-0862">Zinc</keyword>
<feature type="domain" description="CCHC-type" evidence="3">
    <location>
        <begin position="172"/>
        <end position="186"/>
    </location>
</feature>
<evidence type="ECO:0000256" key="2">
    <source>
        <dbReference type="SAM" id="MobiDB-lite"/>
    </source>
</evidence>
<organism evidence="4 5">
    <name type="scientific">Carya illinoinensis</name>
    <name type="common">Pecan</name>
    <dbReference type="NCBI Taxonomy" id="32201"/>
    <lineage>
        <taxon>Eukaryota</taxon>
        <taxon>Viridiplantae</taxon>
        <taxon>Streptophyta</taxon>
        <taxon>Embryophyta</taxon>
        <taxon>Tracheophyta</taxon>
        <taxon>Spermatophyta</taxon>
        <taxon>Magnoliopsida</taxon>
        <taxon>eudicotyledons</taxon>
        <taxon>Gunneridae</taxon>
        <taxon>Pentapetalae</taxon>
        <taxon>rosids</taxon>
        <taxon>fabids</taxon>
        <taxon>Fagales</taxon>
        <taxon>Juglandaceae</taxon>
        <taxon>Carya</taxon>
    </lineage>
</organism>
<accession>A0A8T1R755</accession>
<feature type="region of interest" description="Disordered" evidence="2">
    <location>
        <begin position="114"/>
        <end position="143"/>
    </location>
</feature>
<dbReference type="PANTHER" id="PTHR33325:SF11">
    <property type="entry name" value="COLD SHOCK DOMAIN-CONTAINING PROTEIN 4-LIKE"/>
    <property type="match status" value="1"/>
</dbReference>
<feature type="compositionally biased region" description="Basic residues" evidence="2">
    <location>
        <begin position="115"/>
        <end position="127"/>
    </location>
</feature>
<dbReference type="AlphaFoldDB" id="A0A8T1R755"/>
<dbReference type="EMBL" id="CM031811">
    <property type="protein sequence ID" value="KAG6661971.1"/>
    <property type="molecule type" value="Genomic_DNA"/>
</dbReference>